<dbReference type="OrthoDB" id="191139at2759"/>
<dbReference type="STRING" id="1109443.G4U0P3"/>
<dbReference type="Proteomes" id="UP000007148">
    <property type="component" value="Unassembled WGS sequence"/>
</dbReference>
<protein>
    <submittedName>
        <fullName evidence="1">Uncharacterized protein</fullName>
    </submittedName>
</protein>
<dbReference type="InterPro" id="IPR036291">
    <property type="entry name" value="NAD(P)-bd_dom_sf"/>
</dbReference>
<dbReference type="SUPFAM" id="SSF51735">
    <property type="entry name" value="NAD(P)-binding Rossmann-fold domains"/>
    <property type="match status" value="1"/>
</dbReference>
<comment type="caution">
    <text evidence="1">The sequence shown here is derived from an EMBL/GenBank/DDBJ whole genome shotgun (WGS) entry which is preliminary data.</text>
</comment>
<evidence type="ECO:0000313" key="1">
    <source>
        <dbReference type="EMBL" id="CCA77136.1"/>
    </source>
</evidence>
<gene>
    <name evidence="1" type="ORF">PIIN_11119</name>
</gene>
<dbReference type="InParanoid" id="G4U0P3"/>
<dbReference type="HOGENOM" id="CLU_1993505_0_0_1"/>
<organism evidence="1 2">
    <name type="scientific">Serendipita indica (strain DSM 11827)</name>
    <name type="common">Root endophyte fungus</name>
    <name type="synonym">Piriformospora indica</name>
    <dbReference type="NCBI Taxonomy" id="1109443"/>
    <lineage>
        <taxon>Eukaryota</taxon>
        <taxon>Fungi</taxon>
        <taxon>Dikarya</taxon>
        <taxon>Basidiomycota</taxon>
        <taxon>Agaricomycotina</taxon>
        <taxon>Agaricomycetes</taxon>
        <taxon>Sebacinales</taxon>
        <taxon>Serendipitaceae</taxon>
        <taxon>Serendipita</taxon>
    </lineage>
</organism>
<keyword evidence="2" id="KW-1185">Reference proteome</keyword>
<name>G4U0P3_SERID</name>
<accession>G4U0P3</accession>
<dbReference type="EMBL" id="CAFZ01001303">
    <property type="protein sequence ID" value="CCA77136.1"/>
    <property type="molecule type" value="Genomic_DNA"/>
</dbReference>
<dbReference type="AlphaFoldDB" id="G4U0P3"/>
<sequence>MASHLFAHRTVMIIAYRQQLLLLADRVGVPIPNAPILSASRRGSILFSNELVRRYGDKGLIAISVHPGVIRTDLDRNHDSLNRWMYWHLAQPVEYGGLTQLYAANVPEAKELSGKARSFDVFNSF</sequence>
<reference evidence="1 2" key="1">
    <citation type="journal article" date="2011" name="PLoS Pathog.">
        <title>Endophytic Life Strategies Decoded by Genome and Transcriptome Analyses of the Mutualistic Root Symbiont Piriformospora indica.</title>
        <authorList>
            <person name="Zuccaro A."/>
            <person name="Lahrmann U."/>
            <person name="Guldener U."/>
            <person name="Langen G."/>
            <person name="Pfiffi S."/>
            <person name="Biedenkopf D."/>
            <person name="Wong P."/>
            <person name="Samans B."/>
            <person name="Grimm C."/>
            <person name="Basiewicz M."/>
            <person name="Murat C."/>
            <person name="Martin F."/>
            <person name="Kogel K.H."/>
        </authorList>
    </citation>
    <scope>NUCLEOTIDE SEQUENCE [LARGE SCALE GENOMIC DNA]</scope>
    <source>
        <strain evidence="1 2">DSM 11827</strain>
    </source>
</reference>
<proteinExistence type="predicted"/>
<dbReference type="Gene3D" id="3.40.50.720">
    <property type="entry name" value="NAD(P)-binding Rossmann-like Domain"/>
    <property type="match status" value="1"/>
</dbReference>
<evidence type="ECO:0000313" key="2">
    <source>
        <dbReference type="Proteomes" id="UP000007148"/>
    </source>
</evidence>